<keyword evidence="6" id="KW-1133">Transmembrane helix</keyword>
<evidence type="ECO:0000256" key="6">
    <source>
        <dbReference type="ARBA" id="ARBA00022989"/>
    </source>
</evidence>
<dbReference type="PANTHER" id="PTHR15099">
    <property type="entry name" value="PROTEIN PM1"/>
    <property type="match status" value="1"/>
</dbReference>
<comment type="similarity">
    <text evidence="3">Belongs to the TMEM11 family.</text>
</comment>
<keyword evidence="8" id="KW-0472">Membrane</keyword>
<keyword evidence="5" id="KW-0999">Mitochondrion inner membrane</keyword>
<reference evidence="9" key="1">
    <citation type="journal article" date="2023" name="Genome Biol. Evol.">
        <title>Long-read-based Genome Assembly of Drosophila gunungcola Reveals Fewer Chemosensory Genes in Flower-breeding Species.</title>
        <authorList>
            <person name="Negi A."/>
            <person name="Liao B.Y."/>
            <person name="Yeh S.D."/>
        </authorList>
    </citation>
    <scope>NUCLEOTIDE SEQUENCE</scope>
    <source>
        <strain evidence="9">Sukarami</strain>
    </source>
</reference>
<dbReference type="AlphaFoldDB" id="A0A9P9YQH3"/>
<dbReference type="Pfam" id="PF14972">
    <property type="entry name" value="Mito_morph_reg"/>
    <property type="match status" value="1"/>
</dbReference>
<evidence type="ECO:0000313" key="10">
    <source>
        <dbReference type="Proteomes" id="UP001059596"/>
    </source>
</evidence>
<protein>
    <submittedName>
        <fullName evidence="9">Uncharacterized protein</fullName>
    </submittedName>
</protein>
<keyword evidence="4" id="KW-0812">Transmembrane</keyword>
<dbReference type="EMBL" id="JAMKOV010000004">
    <property type="protein sequence ID" value="KAI8040898.1"/>
    <property type="molecule type" value="Genomic_DNA"/>
</dbReference>
<name>A0A9P9YQH3_9MUSC</name>
<comment type="subcellular location">
    <subcellularLocation>
        <location evidence="2">Mitochondrion inner membrane</location>
        <topology evidence="2">Multi-pass membrane protein</topology>
    </subcellularLocation>
</comment>
<dbReference type="PANTHER" id="PTHR15099:SF2">
    <property type="entry name" value="TRANSMEMBRANE PROTEIN 11, MITOCHONDRIAL"/>
    <property type="match status" value="1"/>
</dbReference>
<comment type="function">
    <text evidence="1">Plays a role in mitochondrial morphogenesis.</text>
</comment>
<dbReference type="SUPFAM" id="SSF52047">
    <property type="entry name" value="RNI-like"/>
    <property type="match status" value="1"/>
</dbReference>
<dbReference type="InterPro" id="IPR032675">
    <property type="entry name" value="LRR_dom_sf"/>
</dbReference>
<accession>A0A9P9YQH3</accession>
<dbReference type="Gene3D" id="3.80.10.10">
    <property type="entry name" value="Ribonuclease Inhibitor"/>
    <property type="match status" value="1"/>
</dbReference>
<dbReference type="InterPro" id="IPR026120">
    <property type="entry name" value="TMEM11"/>
</dbReference>
<evidence type="ECO:0000256" key="3">
    <source>
        <dbReference type="ARBA" id="ARBA00006060"/>
    </source>
</evidence>
<keyword evidence="10" id="KW-1185">Reference proteome</keyword>
<keyword evidence="7" id="KW-0496">Mitochondrion</keyword>
<evidence type="ECO:0000256" key="4">
    <source>
        <dbReference type="ARBA" id="ARBA00022692"/>
    </source>
</evidence>
<evidence type="ECO:0000256" key="2">
    <source>
        <dbReference type="ARBA" id="ARBA00004448"/>
    </source>
</evidence>
<evidence type="ECO:0000256" key="7">
    <source>
        <dbReference type="ARBA" id="ARBA00023128"/>
    </source>
</evidence>
<dbReference type="Proteomes" id="UP001059596">
    <property type="component" value="Unassembled WGS sequence"/>
</dbReference>
<comment type="caution">
    <text evidence="9">The sequence shown here is derived from an EMBL/GenBank/DDBJ whole genome shotgun (WGS) entry which is preliminary data.</text>
</comment>
<organism evidence="9 10">
    <name type="scientific">Drosophila gunungcola</name>
    <name type="common">fruit fly</name>
    <dbReference type="NCBI Taxonomy" id="103775"/>
    <lineage>
        <taxon>Eukaryota</taxon>
        <taxon>Metazoa</taxon>
        <taxon>Ecdysozoa</taxon>
        <taxon>Arthropoda</taxon>
        <taxon>Hexapoda</taxon>
        <taxon>Insecta</taxon>
        <taxon>Pterygota</taxon>
        <taxon>Neoptera</taxon>
        <taxon>Endopterygota</taxon>
        <taxon>Diptera</taxon>
        <taxon>Brachycera</taxon>
        <taxon>Muscomorpha</taxon>
        <taxon>Ephydroidea</taxon>
        <taxon>Drosophilidae</taxon>
        <taxon>Drosophila</taxon>
        <taxon>Sophophora</taxon>
    </lineage>
</organism>
<evidence type="ECO:0000313" key="9">
    <source>
        <dbReference type="EMBL" id="KAI8040898.1"/>
    </source>
</evidence>
<dbReference type="GO" id="GO:0005743">
    <property type="term" value="C:mitochondrial inner membrane"/>
    <property type="evidence" value="ECO:0007669"/>
    <property type="project" value="UniProtKB-SubCell"/>
</dbReference>
<gene>
    <name evidence="9" type="ORF">M5D96_006841</name>
</gene>
<proteinExistence type="inferred from homology"/>
<evidence type="ECO:0000256" key="8">
    <source>
        <dbReference type="ARBA" id="ARBA00023136"/>
    </source>
</evidence>
<evidence type="ECO:0000256" key="1">
    <source>
        <dbReference type="ARBA" id="ARBA00002812"/>
    </source>
</evidence>
<dbReference type="GO" id="GO:0007007">
    <property type="term" value="P:inner mitochondrial membrane organization"/>
    <property type="evidence" value="ECO:0007669"/>
    <property type="project" value="TreeGrafter"/>
</dbReference>
<evidence type="ECO:0000256" key="5">
    <source>
        <dbReference type="ARBA" id="ARBA00022792"/>
    </source>
</evidence>
<sequence>MDEDGEFILSPDCLLEIMNYVITDCKLKDQNVVQCSSIYDDLIHFVLADEVFWELLVIHHKRLYEDLEMAISGKIIKLLIDMRVNKIPSENEHCWRSYLRSIRENSPYNVELSFEGHKEKRDHTYVNISIKGTSTQLTNTEKLKLNGNITTQELTDICILNQTNLKMLTFEGSKIHGSFSDIVPFCENLEELRIRLKPGDGAAQYGSLAKPKSLQPLTLTIEDCLSDKSQHIAFATWNSLRYMHIHNYEVNNWRITKRNVLVKYEYDLCDISEDSSSIEESLATITLGKYVQASIMTEKFRVTLKRNENKMEIHIFWNSFRADILAPLAQLTGVNTLQISGCPNTGSLNPFFQAFATNTTGIEKLANLNKLKDLEIFGNGNLTALFIKLADTDSIQRIRYSGGLDHKEVIMVSRISTSKVPTFHVIREVYDSSNAHERFEAELDKALEAKVDFIIIEPPRLGDETGRWIWVGNCLHKTAVATGVISLVASLLWRDRPIIAAPACALSLFCTGLYTVSWNYDPCCQYQVLNQTSSGLQVENNETVLEKLPLTDVSSPVILGYSPNSKTKYLHRGVSFLSAALCAWQIWRSYK</sequence>